<accession>A0ABN2T1Q0</accession>
<proteinExistence type="predicted"/>
<reference evidence="2 3" key="1">
    <citation type="journal article" date="2019" name="Int. J. Syst. Evol. Microbiol.">
        <title>The Global Catalogue of Microorganisms (GCM) 10K type strain sequencing project: providing services to taxonomists for standard genome sequencing and annotation.</title>
        <authorList>
            <consortium name="The Broad Institute Genomics Platform"/>
            <consortium name="The Broad Institute Genome Sequencing Center for Infectious Disease"/>
            <person name="Wu L."/>
            <person name="Ma J."/>
        </authorList>
    </citation>
    <scope>NUCLEOTIDE SEQUENCE [LARGE SCALE GENOMIC DNA]</scope>
    <source>
        <strain evidence="2 3">JCM 14902</strain>
    </source>
</reference>
<gene>
    <name evidence="2" type="ORF">GCM10009777_34570</name>
</gene>
<dbReference type="RefSeq" id="WP_344065184.1">
    <property type="nucleotide sequence ID" value="NZ_BAAAOH010000001.1"/>
</dbReference>
<evidence type="ECO:0000313" key="2">
    <source>
        <dbReference type="EMBL" id="GAA1995458.1"/>
    </source>
</evidence>
<dbReference type="Proteomes" id="UP001500326">
    <property type="component" value="Unassembled WGS sequence"/>
</dbReference>
<protein>
    <recommendedName>
        <fullName evidence="4">DUF305 domain-containing protein</fullName>
    </recommendedName>
</protein>
<name>A0ABN2T1Q0_9MICO</name>
<sequence length="81" mass="8820">MTHRDGTEEPGGADEIAAARDALDGRHDPLDGRGDALRHQSEVDSLRLQNAMDREGKARDAMANTIKSHGETQDQIADNLQ</sequence>
<evidence type="ECO:0000313" key="3">
    <source>
        <dbReference type="Proteomes" id="UP001500326"/>
    </source>
</evidence>
<feature type="compositionally biased region" description="Basic and acidic residues" evidence="1">
    <location>
        <begin position="17"/>
        <end position="45"/>
    </location>
</feature>
<keyword evidence="3" id="KW-1185">Reference proteome</keyword>
<evidence type="ECO:0008006" key="4">
    <source>
        <dbReference type="Google" id="ProtNLM"/>
    </source>
</evidence>
<organism evidence="2 3">
    <name type="scientific">Microbacterium pumilum</name>
    <dbReference type="NCBI Taxonomy" id="344165"/>
    <lineage>
        <taxon>Bacteria</taxon>
        <taxon>Bacillati</taxon>
        <taxon>Actinomycetota</taxon>
        <taxon>Actinomycetes</taxon>
        <taxon>Micrococcales</taxon>
        <taxon>Microbacteriaceae</taxon>
        <taxon>Microbacterium</taxon>
    </lineage>
</organism>
<evidence type="ECO:0000256" key="1">
    <source>
        <dbReference type="SAM" id="MobiDB-lite"/>
    </source>
</evidence>
<feature type="region of interest" description="Disordered" evidence="1">
    <location>
        <begin position="1"/>
        <end position="81"/>
    </location>
</feature>
<comment type="caution">
    <text evidence="2">The sequence shown here is derived from an EMBL/GenBank/DDBJ whole genome shotgun (WGS) entry which is preliminary data.</text>
</comment>
<dbReference type="EMBL" id="BAAAOH010000001">
    <property type="protein sequence ID" value="GAA1995458.1"/>
    <property type="molecule type" value="Genomic_DNA"/>
</dbReference>